<dbReference type="SUPFAM" id="SSF54523">
    <property type="entry name" value="Pili subunits"/>
    <property type="match status" value="1"/>
</dbReference>
<organism evidence="2 3">
    <name type="scientific">Sulfurimonas sediminis</name>
    <dbReference type="NCBI Taxonomy" id="2590020"/>
    <lineage>
        <taxon>Bacteria</taxon>
        <taxon>Pseudomonadati</taxon>
        <taxon>Campylobacterota</taxon>
        <taxon>Epsilonproteobacteria</taxon>
        <taxon>Campylobacterales</taxon>
        <taxon>Sulfurimonadaceae</taxon>
        <taxon>Sulfurimonas</taxon>
    </lineage>
</organism>
<dbReference type="InterPro" id="IPR012902">
    <property type="entry name" value="N_methyl_site"/>
</dbReference>
<dbReference type="Pfam" id="PF07963">
    <property type="entry name" value="N_methyl"/>
    <property type="match status" value="1"/>
</dbReference>
<dbReference type="InterPro" id="IPR045584">
    <property type="entry name" value="Pilin-like"/>
</dbReference>
<keyword evidence="3" id="KW-1185">Reference proteome</keyword>
<evidence type="ECO:0000313" key="3">
    <source>
        <dbReference type="Proteomes" id="UP000593719"/>
    </source>
</evidence>
<evidence type="ECO:0000313" key="2">
    <source>
        <dbReference type="EMBL" id="QOP43689.1"/>
    </source>
</evidence>
<keyword evidence="1" id="KW-0472">Membrane</keyword>
<proteinExistence type="predicted"/>
<dbReference type="Gene3D" id="3.30.700.10">
    <property type="entry name" value="Glycoprotein, Type 4 Pilin"/>
    <property type="match status" value="1"/>
</dbReference>
<gene>
    <name evidence="2" type="ORF">FJR45_06875</name>
</gene>
<dbReference type="AlphaFoldDB" id="A0A7M1B1Q1"/>
<feature type="transmembrane region" description="Helical" evidence="1">
    <location>
        <begin position="7"/>
        <end position="27"/>
    </location>
</feature>
<name>A0A7M1B1Q1_9BACT</name>
<keyword evidence="1" id="KW-1133">Transmembrane helix</keyword>
<evidence type="ECO:0000256" key="1">
    <source>
        <dbReference type="SAM" id="Phobius"/>
    </source>
</evidence>
<reference evidence="2 3" key="1">
    <citation type="submission" date="2019-06" db="EMBL/GenBank/DDBJ databases">
        <title>Sulfurimonas gotlandica sp. nov., a chemoautotrophic and psychrotolerant epsilonproteobacterium isolated from a pelagic redoxcline, and an emended description of the genus Sulfurimonas.</title>
        <authorList>
            <person name="Wang S."/>
            <person name="Jiang L."/>
            <person name="Shao Z."/>
        </authorList>
    </citation>
    <scope>NUCLEOTIDE SEQUENCE [LARGE SCALE GENOMIC DNA]</scope>
    <source>
        <strain evidence="2 3">S2-6</strain>
    </source>
</reference>
<dbReference type="KEGG" id="ssei:FJR45_06875"/>
<dbReference type="EMBL" id="CP041235">
    <property type="protein sequence ID" value="QOP43689.1"/>
    <property type="molecule type" value="Genomic_DNA"/>
</dbReference>
<dbReference type="NCBIfam" id="TIGR02532">
    <property type="entry name" value="IV_pilin_GFxxxE"/>
    <property type="match status" value="1"/>
</dbReference>
<dbReference type="Proteomes" id="UP000593719">
    <property type="component" value="Chromosome"/>
</dbReference>
<keyword evidence="1" id="KW-0812">Transmembrane</keyword>
<protein>
    <submittedName>
        <fullName evidence="2">Type II secretion system protein</fullName>
    </submittedName>
</protein>
<sequence length="175" mass="20226">MLFLKKAFTLIELMIVIVIMGVVYTLVIGNFKKLSEKSTNLSLKNLKEFLQSYPHKESVKFVCLDNCKNCFVLIDGKKQDIKIKNFLDKSVKVYRYDFDLGAMQKENTGYFNQDNIEEDVCFSYEVDGEGVGDQVLVEYKNSVYDFTPYFEPPQVYSSVEEAVNAKQDLMTKIIQ</sequence>
<accession>A0A7M1B1Q1</accession>